<dbReference type="RefSeq" id="WP_040870368.1">
    <property type="nucleotide sequence ID" value="NZ_JAAXOS010000023.1"/>
</dbReference>
<name>A0A7X6R6R6_9NOCA</name>
<dbReference type="AlphaFoldDB" id="A0A7X6R6R6"/>
<evidence type="ECO:0000256" key="1">
    <source>
        <dbReference type="SAM" id="MobiDB-lite"/>
    </source>
</evidence>
<protein>
    <submittedName>
        <fullName evidence="2">Uncharacterized protein</fullName>
    </submittedName>
</protein>
<evidence type="ECO:0000313" key="3">
    <source>
        <dbReference type="Proteomes" id="UP000540698"/>
    </source>
</evidence>
<evidence type="ECO:0000313" key="2">
    <source>
        <dbReference type="EMBL" id="NKY30925.1"/>
    </source>
</evidence>
<sequence length="84" mass="9297">MNRDRRTRHLRACRPRQGARRIGGGWAVDDRWAGIATVPRSVAADSLLDFAVFEAAEEPTATEHKVSLRRGAGRSPEDTPEESV</sequence>
<dbReference type="EMBL" id="JAAXOS010000023">
    <property type="protein sequence ID" value="NKY30925.1"/>
    <property type="molecule type" value="Genomic_DNA"/>
</dbReference>
<accession>A0A7X6R6R6</accession>
<gene>
    <name evidence="2" type="ORF">HGB38_32660</name>
</gene>
<organism evidence="2 3">
    <name type="scientific">Nocardia gamkensis</name>
    <dbReference type="NCBI Taxonomy" id="352869"/>
    <lineage>
        <taxon>Bacteria</taxon>
        <taxon>Bacillati</taxon>
        <taxon>Actinomycetota</taxon>
        <taxon>Actinomycetes</taxon>
        <taxon>Mycobacteriales</taxon>
        <taxon>Nocardiaceae</taxon>
        <taxon>Nocardia</taxon>
    </lineage>
</organism>
<feature type="region of interest" description="Disordered" evidence="1">
    <location>
        <begin position="59"/>
        <end position="84"/>
    </location>
</feature>
<proteinExistence type="predicted"/>
<comment type="caution">
    <text evidence="2">The sequence shown here is derived from an EMBL/GenBank/DDBJ whole genome shotgun (WGS) entry which is preliminary data.</text>
</comment>
<dbReference type="Proteomes" id="UP000540698">
    <property type="component" value="Unassembled WGS sequence"/>
</dbReference>
<keyword evidence="3" id="KW-1185">Reference proteome</keyword>
<reference evidence="2 3" key="1">
    <citation type="submission" date="2020-04" db="EMBL/GenBank/DDBJ databases">
        <title>MicrobeNet Type strains.</title>
        <authorList>
            <person name="Nicholson A.C."/>
        </authorList>
    </citation>
    <scope>NUCLEOTIDE SEQUENCE [LARGE SCALE GENOMIC DNA]</scope>
    <source>
        <strain evidence="2 3">DSM 44956</strain>
    </source>
</reference>